<accession>A0A6J6JHF4</accession>
<gene>
    <name evidence="2" type="ORF">UFOPK2044_00629</name>
</gene>
<evidence type="ECO:0000259" key="1">
    <source>
        <dbReference type="PROSITE" id="PS51782"/>
    </source>
</evidence>
<name>A0A6J6JHF4_9ZZZZ</name>
<dbReference type="Pfam" id="PF01476">
    <property type="entry name" value="LysM"/>
    <property type="match status" value="1"/>
</dbReference>
<feature type="domain" description="LysM" evidence="1">
    <location>
        <begin position="52"/>
        <end position="101"/>
    </location>
</feature>
<proteinExistence type="predicted"/>
<dbReference type="PROSITE" id="PS51318">
    <property type="entry name" value="TAT"/>
    <property type="match status" value="1"/>
</dbReference>
<organism evidence="2">
    <name type="scientific">freshwater metagenome</name>
    <dbReference type="NCBI Taxonomy" id="449393"/>
    <lineage>
        <taxon>unclassified sequences</taxon>
        <taxon>metagenomes</taxon>
        <taxon>ecological metagenomes</taxon>
    </lineage>
</organism>
<evidence type="ECO:0000313" key="2">
    <source>
        <dbReference type="EMBL" id="CAB4635339.1"/>
    </source>
</evidence>
<dbReference type="InterPro" id="IPR018392">
    <property type="entry name" value="LysM"/>
</dbReference>
<dbReference type="PROSITE" id="PS51782">
    <property type="entry name" value="LYSM"/>
    <property type="match status" value="1"/>
</dbReference>
<dbReference type="EMBL" id="CAEZVO010000080">
    <property type="protein sequence ID" value="CAB4635339.1"/>
    <property type="molecule type" value="Genomic_DNA"/>
</dbReference>
<dbReference type="InterPro" id="IPR036779">
    <property type="entry name" value="LysM_dom_sf"/>
</dbReference>
<sequence>MSAQIQGQMSPSARKFLRGAVVLGLAAGSIFGFVSTAVATGSASQSASSDFEYVTVSAGQTLWGLAESLAPNTNPQDWMQDVVNLNNLSSTDLIPGQRIAVPQ</sequence>
<protein>
    <submittedName>
        <fullName evidence="2">Unannotated protein</fullName>
    </submittedName>
</protein>
<dbReference type="AlphaFoldDB" id="A0A6J6JHF4"/>
<reference evidence="2" key="1">
    <citation type="submission" date="2020-05" db="EMBL/GenBank/DDBJ databases">
        <authorList>
            <person name="Chiriac C."/>
            <person name="Salcher M."/>
            <person name="Ghai R."/>
            <person name="Kavagutti S V."/>
        </authorList>
    </citation>
    <scope>NUCLEOTIDE SEQUENCE</scope>
</reference>
<dbReference type="SMART" id="SM00257">
    <property type="entry name" value="LysM"/>
    <property type="match status" value="1"/>
</dbReference>
<dbReference type="InterPro" id="IPR006311">
    <property type="entry name" value="TAT_signal"/>
</dbReference>
<dbReference type="Gene3D" id="3.10.350.10">
    <property type="entry name" value="LysM domain"/>
    <property type="match status" value="1"/>
</dbReference>